<evidence type="ECO:0000256" key="1">
    <source>
        <dbReference type="ARBA" id="ARBA00008106"/>
    </source>
</evidence>
<feature type="signal peptide" evidence="3">
    <location>
        <begin position="1"/>
        <end position="23"/>
    </location>
</feature>
<organism evidence="4 5">
    <name type="scientific">Oceaniferula flava</name>
    <dbReference type="NCBI Taxonomy" id="2800421"/>
    <lineage>
        <taxon>Bacteria</taxon>
        <taxon>Pseudomonadati</taxon>
        <taxon>Verrucomicrobiota</taxon>
        <taxon>Verrucomicrobiia</taxon>
        <taxon>Verrucomicrobiales</taxon>
        <taxon>Verrucomicrobiaceae</taxon>
        <taxon>Oceaniferula</taxon>
    </lineage>
</organism>
<dbReference type="InterPro" id="IPR006439">
    <property type="entry name" value="HAD-SF_hydro_IA"/>
</dbReference>
<dbReference type="InterPro" id="IPR051540">
    <property type="entry name" value="S-2-haloacid_dehalogenase"/>
</dbReference>
<comment type="caution">
    <text evidence="4">The sequence shown here is derived from an EMBL/GenBank/DDBJ whole genome shotgun (WGS) entry which is preliminary data.</text>
</comment>
<protein>
    <submittedName>
        <fullName evidence="4">Haloacid dehalogenase type II</fullName>
    </submittedName>
</protein>
<evidence type="ECO:0000256" key="3">
    <source>
        <dbReference type="SAM" id="SignalP"/>
    </source>
</evidence>
<dbReference type="PRINTS" id="PR00413">
    <property type="entry name" value="HADHALOGNASE"/>
</dbReference>
<gene>
    <name evidence="4" type="ORF">JIN83_07220</name>
</gene>
<dbReference type="RefSeq" id="WP_309489355.1">
    <property type="nucleotide sequence ID" value="NZ_JAENIG010000004.1"/>
</dbReference>
<comment type="similarity">
    <text evidence="1">Belongs to the HAD-like hydrolase superfamily. S-2-haloalkanoic acid dehalogenase family.</text>
</comment>
<keyword evidence="3" id="KW-0732">Signal</keyword>
<keyword evidence="5" id="KW-1185">Reference proteome</keyword>
<dbReference type="InterPro" id="IPR041492">
    <property type="entry name" value="HAD_2"/>
</dbReference>
<sequence>MNIKQSIALLVTSTVTMFSTVSADQPAAAEISRPKVIFFDVNETLLDLTQMRKSVGEALGGKEELLPLWFSTMLHYSLVDTATERYHGFADIGVAALMMVAQNNNIEITEAEARKAIVTPLRSIPAHDDVKKGLQSLKDQGYRLISFTNSSNKGVQTQFENAGLVEFFEKRLSVEDIKTYKPNLASYQWAMKQAGVKPEEAMMVAAHGWDIAGVKAAGMTGVFVTRPGKTTYPLAIPADKEVATITELAEWMKTLK</sequence>
<dbReference type="PANTHER" id="PTHR43316">
    <property type="entry name" value="HYDROLASE, HALOACID DELAHOGENASE-RELATED"/>
    <property type="match status" value="1"/>
</dbReference>
<dbReference type="AlphaFoldDB" id="A0AAE2VDL6"/>
<dbReference type="InterPro" id="IPR006328">
    <property type="entry name" value="2-HAD"/>
</dbReference>
<proteinExistence type="inferred from homology"/>
<evidence type="ECO:0000313" key="5">
    <source>
        <dbReference type="Proteomes" id="UP000634206"/>
    </source>
</evidence>
<dbReference type="CDD" id="cd02588">
    <property type="entry name" value="HAD_L2-DEX"/>
    <property type="match status" value="1"/>
</dbReference>
<evidence type="ECO:0000313" key="4">
    <source>
        <dbReference type="EMBL" id="MBK1854744.1"/>
    </source>
</evidence>
<dbReference type="SFLD" id="SFLDG01129">
    <property type="entry name" value="C1.5:_HAD__Beta-PGM__Phosphata"/>
    <property type="match status" value="1"/>
</dbReference>
<dbReference type="Gene3D" id="1.10.150.240">
    <property type="entry name" value="Putative phosphatase, domain 2"/>
    <property type="match status" value="1"/>
</dbReference>
<feature type="chain" id="PRO_5042007788" evidence="3">
    <location>
        <begin position="24"/>
        <end position="256"/>
    </location>
</feature>
<dbReference type="Pfam" id="PF13419">
    <property type="entry name" value="HAD_2"/>
    <property type="match status" value="1"/>
</dbReference>
<dbReference type="NCBIfam" id="TIGR01493">
    <property type="entry name" value="HAD-SF-IA-v2"/>
    <property type="match status" value="1"/>
</dbReference>
<dbReference type="Proteomes" id="UP000634206">
    <property type="component" value="Unassembled WGS sequence"/>
</dbReference>
<dbReference type="InterPro" id="IPR023198">
    <property type="entry name" value="PGP-like_dom2"/>
</dbReference>
<dbReference type="GO" id="GO:0019120">
    <property type="term" value="F:hydrolase activity, acting on acid halide bonds, in C-halide compounds"/>
    <property type="evidence" value="ECO:0007669"/>
    <property type="project" value="InterPro"/>
</dbReference>
<dbReference type="Gene3D" id="3.40.50.1000">
    <property type="entry name" value="HAD superfamily/HAD-like"/>
    <property type="match status" value="1"/>
</dbReference>
<dbReference type="EMBL" id="JAENIG010000004">
    <property type="protein sequence ID" value="MBK1854744.1"/>
    <property type="molecule type" value="Genomic_DNA"/>
</dbReference>
<accession>A0AAE2VDL6</accession>
<dbReference type="InterPro" id="IPR023214">
    <property type="entry name" value="HAD_sf"/>
</dbReference>
<reference evidence="4" key="1">
    <citation type="submission" date="2021-01" db="EMBL/GenBank/DDBJ databases">
        <title>Modified the classification status of verrucomicrobia.</title>
        <authorList>
            <person name="Feng X."/>
        </authorList>
    </citation>
    <scope>NUCLEOTIDE SEQUENCE</scope>
    <source>
        <strain evidence="4">5K15</strain>
    </source>
</reference>
<dbReference type="NCBIfam" id="TIGR01428">
    <property type="entry name" value="HAD_type_II"/>
    <property type="match status" value="1"/>
</dbReference>
<dbReference type="SFLD" id="SFLDS00003">
    <property type="entry name" value="Haloacid_Dehalogenase"/>
    <property type="match status" value="1"/>
</dbReference>
<dbReference type="PANTHER" id="PTHR43316:SF3">
    <property type="entry name" value="HALOACID DEHALOGENASE, TYPE II (AFU_ORTHOLOGUE AFUA_2G07750)-RELATED"/>
    <property type="match status" value="1"/>
</dbReference>
<dbReference type="InterPro" id="IPR036412">
    <property type="entry name" value="HAD-like_sf"/>
</dbReference>
<dbReference type="SUPFAM" id="SSF56784">
    <property type="entry name" value="HAD-like"/>
    <property type="match status" value="1"/>
</dbReference>
<evidence type="ECO:0000256" key="2">
    <source>
        <dbReference type="ARBA" id="ARBA00022801"/>
    </source>
</evidence>
<keyword evidence="2" id="KW-0378">Hydrolase</keyword>
<name>A0AAE2VDL6_9BACT</name>